<accession>A0ACC2EED2</accession>
<proteinExistence type="predicted"/>
<keyword evidence="2" id="KW-1185">Reference proteome</keyword>
<name>A0ACC2EED2_DIPCM</name>
<evidence type="ECO:0000313" key="1">
    <source>
        <dbReference type="EMBL" id="KAJ7564755.1"/>
    </source>
</evidence>
<evidence type="ECO:0000313" key="2">
    <source>
        <dbReference type="Proteomes" id="UP001162992"/>
    </source>
</evidence>
<protein>
    <submittedName>
        <fullName evidence="1">Uncharacterized protein</fullName>
    </submittedName>
</protein>
<dbReference type="Proteomes" id="UP001162992">
    <property type="component" value="Chromosome 2"/>
</dbReference>
<gene>
    <name evidence="1" type="ORF">O6H91_02G032000</name>
</gene>
<dbReference type="EMBL" id="CM055093">
    <property type="protein sequence ID" value="KAJ7564755.1"/>
    <property type="molecule type" value="Genomic_DNA"/>
</dbReference>
<reference evidence="2" key="1">
    <citation type="journal article" date="2024" name="Proc. Natl. Acad. Sci. U.S.A.">
        <title>Extraordinary preservation of gene collinearity over three hundred million years revealed in homosporous lycophytes.</title>
        <authorList>
            <person name="Li C."/>
            <person name="Wickell D."/>
            <person name="Kuo L.Y."/>
            <person name="Chen X."/>
            <person name="Nie B."/>
            <person name="Liao X."/>
            <person name="Peng D."/>
            <person name="Ji J."/>
            <person name="Jenkins J."/>
            <person name="Williams M."/>
            <person name="Shu S."/>
            <person name="Plott C."/>
            <person name="Barry K."/>
            <person name="Rajasekar S."/>
            <person name="Grimwood J."/>
            <person name="Han X."/>
            <person name="Sun S."/>
            <person name="Hou Z."/>
            <person name="He W."/>
            <person name="Dai G."/>
            <person name="Sun C."/>
            <person name="Schmutz J."/>
            <person name="Leebens-Mack J.H."/>
            <person name="Li F.W."/>
            <person name="Wang L."/>
        </authorList>
    </citation>
    <scope>NUCLEOTIDE SEQUENCE [LARGE SCALE GENOMIC DNA]</scope>
    <source>
        <strain evidence="2">cv. PW_Plant_1</strain>
    </source>
</reference>
<sequence>MERLSDRHGDGPSLRVYTVCDESRYLIVRNVPALGCVDELVQLFASYGPVEEYRLLDEEDAEEFTDVYWIKFVNISNARFAKRKLDEYKFLGNLLQVTYAPHYESFSDTRDKLEERRKTVLNRISASKSKETRASKEQCNSTKDPLLSHLPPMNAIGQFPKFPLEKLPMNYLGSDAVAADSFKNAIQSSPVSNTLCNSSPNMGEKYFPSSSMNDTVQHVRDKLEKISHAGALAGSESQQALRKHLYIPGVTDNEEGITAVKKQRQDNRRRI</sequence>
<organism evidence="1 2">
    <name type="scientific">Diphasiastrum complanatum</name>
    <name type="common">Issler's clubmoss</name>
    <name type="synonym">Lycopodium complanatum</name>
    <dbReference type="NCBI Taxonomy" id="34168"/>
    <lineage>
        <taxon>Eukaryota</taxon>
        <taxon>Viridiplantae</taxon>
        <taxon>Streptophyta</taxon>
        <taxon>Embryophyta</taxon>
        <taxon>Tracheophyta</taxon>
        <taxon>Lycopodiopsida</taxon>
        <taxon>Lycopodiales</taxon>
        <taxon>Lycopodiaceae</taxon>
        <taxon>Lycopodioideae</taxon>
        <taxon>Diphasiastrum</taxon>
    </lineage>
</organism>
<comment type="caution">
    <text evidence="1">The sequence shown here is derived from an EMBL/GenBank/DDBJ whole genome shotgun (WGS) entry which is preliminary data.</text>
</comment>